<dbReference type="RefSeq" id="XP_005777404.1">
    <property type="nucleotide sequence ID" value="XM_005777347.1"/>
</dbReference>
<reference evidence="2" key="1">
    <citation type="journal article" date="2013" name="Nature">
        <title>Pan genome of the phytoplankton Emiliania underpins its global distribution.</title>
        <authorList>
            <person name="Read B.A."/>
            <person name="Kegel J."/>
            <person name="Klute M.J."/>
            <person name="Kuo A."/>
            <person name="Lefebvre S.C."/>
            <person name="Maumus F."/>
            <person name="Mayer C."/>
            <person name="Miller J."/>
            <person name="Monier A."/>
            <person name="Salamov A."/>
            <person name="Young J."/>
            <person name="Aguilar M."/>
            <person name="Claverie J.M."/>
            <person name="Frickenhaus S."/>
            <person name="Gonzalez K."/>
            <person name="Herman E.K."/>
            <person name="Lin Y.C."/>
            <person name="Napier J."/>
            <person name="Ogata H."/>
            <person name="Sarno A.F."/>
            <person name="Shmutz J."/>
            <person name="Schroeder D."/>
            <person name="de Vargas C."/>
            <person name="Verret F."/>
            <person name="von Dassow P."/>
            <person name="Valentin K."/>
            <person name="Van de Peer Y."/>
            <person name="Wheeler G."/>
            <person name="Dacks J.B."/>
            <person name="Delwiche C.F."/>
            <person name="Dyhrman S.T."/>
            <person name="Glockner G."/>
            <person name="John U."/>
            <person name="Richards T."/>
            <person name="Worden A.Z."/>
            <person name="Zhang X."/>
            <person name="Grigoriev I.V."/>
            <person name="Allen A.E."/>
            <person name="Bidle K."/>
            <person name="Borodovsky M."/>
            <person name="Bowler C."/>
            <person name="Brownlee C."/>
            <person name="Cock J.M."/>
            <person name="Elias M."/>
            <person name="Gladyshev V.N."/>
            <person name="Groth M."/>
            <person name="Guda C."/>
            <person name="Hadaegh A."/>
            <person name="Iglesias-Rodriguez M.D."/>
            <person name="Jenkins J."/>
            <person name="Jones B.M."/>
            <person name="Lawson T."/>
            <person name="Leese F."/>
            <person name="Lindquist E."/>
            <person name="Lobanov A."/>
            <person name="Lomsadze A."/>
            <person name="Malik S.B."/>
            <person name="Marsh M.E."/>
            <person name="Mackinder L."/>
            <person name="Mock T."/>
            <person name="Mueller-Roeber B."/>
            <person name="Pagarete A."/>
            <person name="Parker M."/>
            <person name="Probert I."/>
            <person name="Quesneville H."/>
            <person name="Raines C."/>
            <person name="Rensing S.A."/>
            <person name="Riano-Pachon D.M."/>
            <person name="Richier S."/>
            <person name="Rokitta S."/>
            <person name="Shiraiwa Y."/>
            <person name="Soanes D.M."/>
            <person name="van der Giezen M."/>
            <person name="Wahlund T.M."/>
            <person name="Williams B."/>
            <person name="Wilson W."/>
            <person name="Wolfe G."/>
            <person name="Wurch L.L."/>
        </authorList>
    </citation>
    <scope>NUCLEOTIDE SEQUENCE</scope>
</reference>
<sequence>MRRRAVPPAVCAPWPSGQRGSTKHRRDCASLALAILRKYARSDLHWDTATTLALRLWQPLRWSLAWETGMMSLILMSLGALSRGLALGSNGTRELLLSLALFELCL</sequence>
<organism evidence="1 2">
    <name type="scientific">Emiliania huxleyi (strain CCMP1516)</name>
    <dbReference type="NCBI Taxonomy" id="280463"/>
    <lineage>
        <taxon>Eukaryota</taxon>
        <taxon>Haptista</taxon>
        <taxon>Haptophyta</taxon>
        <taxon>Prymnesiophyceae</taxon>
        <taxon>Isochrysidales</taxon>
        <taxon>Noelaerhabdaceae</taxon>
        <taxon>Emiliania</taxon>
    </lineage>
</organism>
<dbReference type="AlphaFoldDB" id="A0A0D3JN90"/>
<keyword evidence="2" id="KW-1185">Reference proteome</keyword>
<protein>
    <recommendedName>
        <fullName evidence="3">ABC transmembrane type-1 domain-containing protein</fullName>
    </recommendedName>
</protein>
<dbReference type="PaxDb" id="2903-EOD24975"/>
<dbReference type="Proteomes" id="UP000013827">
    <property type="component" value="Unassembled WGS sequence"/>
</dbReference>
<accession>A0A0D3JN90</accession>
<name>A0A0D3JN90_EMIH1</name>
<evidence type="ECO:0000313" key="2">
    <source>
        <dbReference type="Proteomes" id="UP000013827"/>
    </source>
</evidence>
<evidence type="ECO:0008006" key="3">
    <source>
        <dbReference type="Google" id="ProtNLM"/>
    </source>
</evidence>
<dbReference type="HOGENOM" id="CLU_2228252_0_0_1"/>
<proteinExistence type="predicted"/>
<reference evidence="1" key="2">
    <citation type="submission" date="2024-10" db="UniProtKB">
        <authorList>
            <consortium name="EnsemblProtists"/>
        </authorList>
    </citation>
    <scope>IDENTIFICATION</scope>
</reference>
<dbReference type="KEGG" id="ehx:EMIHUDRAFT_238058"/>
<dbReference type="EnsemblProtists" id="EOD24975">
    <property type="protein sequence ID" value="EOD24975"/>
    <property type="gene ID" value="EMIHUDRAFT_238058"/>
</dbReference>
<evidence type="ECO:0000313" key="1">
    <source>
        <dbReference type="EnsemblProtists" id="EOD24975"/>
    </source>
</evidence>
<dbReference type="GeneID" id="17270521"/>